<dbReference type="Proteomes" id="UP000002669">
    <property type="component" value="Unassembled WGS sequence"/>
</dbReference>
<dbReference type="HOGENOM" id="CLU_038592_0_0_1"/>
<dbReference type="OrthoDB" id="202825at2759"/>
<sequence length="528" mass="59226">MEFMDQSCPWQFQIALALAMVKSKPQGTNVRDHILSLRSYITAGKRARPEPACPESHIDSTKFWREAYEKSEAAQSKLLDKIYELEQRNEARLLQGKWDATISITEQSVPGNSKLPSSNRPKKRAKTMSIESWTCVRSPDKIQLSHGSRNLEFCEDITTPLVRRFHTLKTLLRKKTNPEAIALAIESVCRGAETALLLAVQEEITKKPPAKGSKQTTKFPIQDISRFLDVIFPTILQGLSRTAGLRDATTSTKSIVYHIAKLFQRVILQSYDYALLEADPEKAYERFLAQPGQKSKARPTKKRKKASIKPAPKIESTLGWFAKMAFTMFGSLDPAKLEYKDLLEALTFVILEHVGMILGLFTFRDLSYDTEPTTVNPKLALPGCLTASYNDTRPPGPDTAEIAAVWNSKHLIQLLKQAILYLDEHRKVSELTADSKNATLERSLAENAKTKLQNTLLKGVFGADDFSLGTSLNFPCGISSNTNCPEPSINPRESPGEWFTQEIWTLLGWDSLLDCECLMSNEVEQTIP</sequence>
<evidence type="ECO:0000313" key="2">
    <source>
        <dbReference type="EMBL" id="EFR04612.1"/>
    </source>
</evidence>
<proteinExistence type="predicted"/>
<organism evidence="3">
    <name type="scientific">Arthroderma gypseum (strain ATCC MYA-4604 / CBS 118893)</name>
    <name type="common">Microsporum gypseum</name>
    <dbReference type="NCBI Taxonomy" id="535722"/>
    <lineage>
        <taxon>Eukaryota</taxon>
        <taxon>Fungi</taxon>
        <taxon>Dikarya</taxon>
        <taxon>Ascomycota</taxon>
        <taxon>Pezizomycotina</taxon>
        <taxon>Eurotiomycetes</taxon>
        <taxon>Eurotiomycetidae</taxon>
        <taxon>Onygenales</taxon>
        <taxon>Arthrodermataceae</taxon>
        <taxon>Nannizzia</taxon>
    </lineage>
</organism>
<dbReference type="EMBL" id="DS989828">
    <property type="protein sequence ID" value="EFR04612.1"/>
    <property type="molecule type" value="Genomic_DNA"/>
</dbReference>
<reference evidence="3" key="1">
    <citation type="journal article" date="2012" name="MBio">
        <title>Comparative genome analysis of Trichophyton rubrum and related dermatophytes reveals candidate genes involved in infection.</title>
        <authorList>
            <person name="Martinez D.A."/>
            <person name="Oliver B.G."/>
            <person name="Graeser Y."/>
            <person name="Goldberg J.M."/>
            <person name="Li W."/>
            <person name="Martinez-Rossi N.M."/>
            <person name="Monod M."/>
            <person name="Shelest E."/>
            <person name="Barton R.C."/>
            <person name="Birch E."/>
            <person name="Brakhage A.A."/>
            <person name="Chen Z."/>
            <person name="Gurr S.J."/>
            <person name="Heiman D."/>
            <person name="Heitman J."/>
            <person name="Kosti I."/>
            <person name="Rossi A."/>
            <person name="Saif S."/>
            <person name="Samalova M."/>
            <person name="Saunders C.W."/>
            <person name="Shea T."/>
            <person name="Summerbell R.C."/>
            <person name="Xu J."/>
            <person name="Young S."/>
            <person name="Zeng Q."/>
            <person name="Birren B.W."/>
            <person name="Cuomo C.A."/>
            <person name="White T.C."/>
        </authorList>
    </citation>
    <scope>NUCLEOTIDE SEQUENCE [LARGE SCALE GENOMIC DNA]</scope>
    <source>
        <strain evidence="3">ATCC MYA-4604 / CBS 118893</strain>
    </source>
</reference>
<dbReference type="InParanoid" id="E4V3N8"/>
<dbReference type="VEuPathDB" id="FungiDB:MGYG_07619"/>
<evidence type="ECO:0000313" key="3">
    <source>
        <dbReference type="Proteomes" id="UP000002669"/>
    </source>
</evidence>
<dbReference type="OMA" id="QSVPDWF"/>
<gene>
    <name evidence="2" type="ORF">MGYG_07619</name>
</gene>
<feature type="region of interest" description="Disordered" evidence="1">
    <location>
        <begin position="288"/>
        <end position="309"/>
    </location>
</feature>
<evidence type="ECO:0000256" key="1">
    <source>
        <dbReference type="SAM" id="MobiDB-lite"/>
    </source>
</evidence>
<protein>
    <submittedName>
        <fullName evidence="2">Uncharacterized protein</fullName>
    </submittedName>
</protein>
<dbReference type="GeneID" id="10025615"/>
<dbReference type="RefSeq" id="XP_003170375.1">
    <property type="nucleotide sequence ID" value="XM_003170327.1"/>
</dbReference>
<dbReference type="eggNOG" id="ENOG502SPJ4">
    <property type="taxonomic scope" value="Eukaryota"/>
</dbReference>
<dbReference type="AlphaFoldDB" id="E4V3N8"/>
<keyword evidence="3" id="KW-1185">Reference proteome</keyword>
<name>E4V3N8_ARTGP</name>
<feature type="compositionally biased region" description="Basic residues" evidence="1">
    <location>
        <begin position="295"/>
        <end position="307"/>
    </location>
</feature>
<accession>E4V3N8</accession>